<dbReference type="KEGG" id="hru:Halru_1230"/>
<evidence type="ECO:0000313" key="3">
    <source>
        <dbReference type="Proteomes" id="UP000010846"/>
    </source>
</evidence>
<evidence type="ECO:0000256" key="1">
    <source>
        <dbReference type="SAM" id="MobiDB-lite"/>
    </source>
</evidence>
<dbReference type="AlphaFoldDB" id="L0I8F1"/>
<feature type="compositionally biased region" description="Basic and acidic residues" evidence="1">
    <location>
        <begin position="14"/>
        <end position="30"/>
    </location>
</feature>
<accession>L0I8F1</accession>
<dbReference type="EMBL" id="CP003050">
    <property type="protein sequence ID" value="AGB15845.1"/>
    <property type="molecule type" value="Genomic_DNA"/>
</dbReference>
<sequence length="99" mass="11048">MSSTGTVTYPSRSHLTDRNHAALHDHRNRTAVDVIPVAKGDRSQGSDMPSTAEVRCPNDECFLDMFELHYTYDRPDDHDPATVSCPVCGETESLEQIEL</sequence>
<feature type="region of interest" description="Disordered" evidence="1">
    <location>
        <begin position="1"/>
        <end position="31"/>
    </location>
</feature>
<organism evidence="2 3">
    <name type="scientific">Halovivax ruber (strain DSM 18193 / JCM 13892 / XH-70)</name>
    <dbReference type="NCBI Taxonomy" id="797302"/>
    <lineage>
        <taxon>Archaea</taxon>
        <taxon>Methanobacteriati</taxon>
        <taxon>Methanobacteriota</taxon>
        <taxon>Stenosarchaea group</taxon>
        <taxon>Halobacteria</taxon>
        <taxon>Halobacteriales</taxon>
        <taxon>Natrialbaceae</taxon>
        <taxon>Halovivax</taxon>
    </lineage>
</organism>
<protein>
    <recommendedName>
        <fullName evidence="4">Small CPxCG-related zinc finger protein</fullName>
    </recommendedName>
</protein>
<dbReference type="InterPro" id="IPR055981">
    <property type="entry name" value="DUF7559"/>
</dbReference>
<dbReference type="Proteomes" id="UP000010846">
    <property type="component" value="Chromosome"/>
</dbReference>
<dbReference type="Pfam" id="PF24440">
    <property type="entry name" value="DUF7559"/>
    <property type="match status" value="1"/>
</dbReference>
<feature type="compositionally biased region" description="Polar residues" evidence="1">
    <location>
        <begin position="1"/>
        <end position="13"/>
    </location>
</feature>
<dbReference type="HOGENOM" id="CLU_2313718_0_0_2"/>
<reference evidence="2" key="1">
    <citation type="submission" date="2011-09" db="EMBL/GenBank/DDBJ databases">
        <title>Complete sequence of Halovivax ruber XH-70.</title>
        <authorList>
            <consortium name="US DOE Joint Genome Institute"/>
            <person name="Lucas S."/>
            <person name="Han J."/>
            <person name="Lapidus A."/>
            <person name="Cheng J.-F."/>
            <person name="Goodwin L."/>
            <person name="Pitluck S."/>
            <person name="Peters L."/>
            <person name="Mikhailova N."/>
            <person name="Davenport K."/>
            <person name="Detter J.C."/>
            <person name="Han C."/>
            <person name="Tapia R."/>
            <person name="Land M."/>
            <person name="Hauser L."/>
            <person name="Kyrpides N."/>
            <person name="Ivanova N."/>
            <person name="Pagani I."/>
            <person name="Sproer C."/>
            <person name="Anderson I."/>
            <person name="Woyke T."/>
        </authorList>
    </citation>
    <scope>NUCLEOTIDE SEQUENCE</scope>
    <source>
        <strain evidence="2">XH-70</strain>
    </source>
</reference>
<gene>
    <name evidence="2" type="ordered locus">Halru_1230</name>
</gene>
<keyword evidence="3" id="KW-1185">Reference proteome</keyword>
<name>L0I8F1_HALRX</name>
<dbReference type="eggNOG" id="arCOG04795">
    <property type="taxonomic scope" value="Archaea"/>
</dbReference>
<evidence type="ECO:0000313" key="2">
    <source>
        <dbReference type="EMBL" id="AGB15845.1"/>
    </source>
</evidence>
<evidence type="ECO:0008006" key="4">
    <source>
        <dbReference type="Google" id="ProtNLM"/>
    </source>
</evidence>
<proteinExistence type="predicted"/>
<dbReference type="STRING" id="797302.Halru_1230"/>